<organism evidence="1 2">
    <name type="scientific">Pengzhenrongella frigida</name>
    <dbReference type="NCBI Taxonomy" id="1259133"/>
    <lineage>
        <taxon>Bacteria</taxon>
        <taxon>Bacillati</taxon>
        <taxon>Actinomycetota</taxon>
        <taxon>Actinomycetes</taxon>
        <taxon>Micrococcales</taxon>
        <taxon>Pengzhenrongella</taxon>
    </lineage>
</organism>
<protein>
    <submittedName>
        <fullName evidence="1">Cell filamentation protein Fic</fullName>
    </submittedName>
</protein>
<evidence type="ECO:0000313" key="1">
    <source>
        <dbReference type="EMBL" id="RYV49589.1"/>
    </source>
</evidence>
<comment type="caution">
    <text evidence="1">The sequence shown here is derived from an EMBL/GenBank/DDBJ whole genome shotgun (WGS) entry which is preliminary data.</text>
</comment>
<dbReference type="AlphaFoldDB" id="A0A4Q5MVS1"/>
<accession>A0A4Q5MVS1</accession>
<dbReference type="Proteomes" id="UP000293764">
    <property type="component" value="Unassembled WGS sequence"/>
</dbReference>
<sequence length="107" mass="11264">MTTDPLLPLVELPGVADAVARARVACEELRWHEAFRRRWREVRAEATVRSARASAALEGAGVPLTVLRDAARGAAPVPADGAGRLAFGALRAAAEGERLMPVLGARG</sequence>
<reference evidence="1 2" key="1">
    <citation type="submission" date="2019-01" db="EMBL/GenBank/DDBJ databases">
        <title>Novel species of Cellulomonas.</title>
        <authorList>
            <person name="Liu Q."/>
            <person name="Xin Y.-H."/>
        </authorList>
    </citation>
    <scope>NUCLEOTIDE SEQUENCE [LARGE SCALE GENOMIC DNA]</scope>
    <source>
        <strain evidence="1 2">HLT2-17</strain>
    </source>
</reference>
<keyword evidence="2" id="KW-1185">Reference proteome</keyword>
<gene>
    <name evidence="1" type="ORF">EUA98_18035</name>
</gene>
<dbReference type="EMBL" id="SDWW01000063">
    <property type="protein sequence ID" value="RYV49589.1"/>
    <property type="molecule type" value="Genomic_DNA"/>
</dbReference>
<name>A0A4Q5MVS1_9MICO</name>
<evidence type="ECO:0000313" key="2">
    <source>
        <dbReference type="Proteomes" id="UP000293764"/>
    </source>
</evidence>
<proteinExistence type="predicted"/>
<feature type="non-terminal residue" evidence="1">
    <location>
        <position position="107"/>
    </location>
</feature>